<feature type="transmembrane region" description="Helical" evidence="2">
    <location>
        <begin position="199"/>
        <end position="227"/>
    </location>
</feature>
<feature type="transmembrane region" description="Helical" evidence="2">
    <location>
        <begin position="158"/>
        <end position="178"/>
    </location>
</feature>
<feature type="transmembrane region" description="Helical" evidence="2">
    <location>
        <begin position="374"/>
        <end position="400"/>
    </location>
</feature>
<dbReference type="EMBL" id="JAUSVM010000001">
    <property type="protein sequence ID" value="MDQ0426337.1"/>
    <property type="molecule type" value="Genomic_DNA"/>
</dbReference>
<feature type="transmembrane region" description="Helical" evidence="2">
    <location>
        <begin position="76"/>
        <end position="94"/>
    </location>
</feature>
<proteinExistence type="predicted"/>
<feature type="transmembrane region" description="Helical" evidence="2">
    <location>
        <begin position="132"/>
        <end position="152"/>
    </location>
</feature>
<evidence type="ECO:0000313" key="3">
    <source>
        <dbReference type="EMBL" id="MDQ0426337.1"/>
    </source>
</evidence>
<feature type="transmembrane region" description="Helical" evidence="2">
    <location>
        <begin position="262"/>
        <end position="285"/>
    </location>
</feature>
<organism evidence="3 4">
    <name type="scientific">Cellulomonas iranensis</name>
    <dbReference type="NCBI Taxonomy" id="76862"/>
    <lineage>
        <taxon>Bacteria</taxon>
        <taxon>Bacillati</taxon>
        <taxon>Actinomycetota</taxon>
        <taxon>Actinomycetes</taxon>
        <taxon>Micrococcales</taxon>
        <taxon>Cellulomonadaceae</taxon>
        <taxon>Cellulomonas</taxon>
    </lineage>
</organism>
<keyword evidence="2" id="KW-0472">Membrane</keyword>
<accession>A0ABU0GP42</accession>
<evidence type="ECO:0000256" key="1">
    <source>
        <dbReference type="SAM" id="MobiDB-lite"/>
    </source>
</evidence>
<keyword evidence="4" id="KW-1185">Reference proteome</keyword>
<dbReference type="Proteomes" id="UP001240250">
    <property type="component" value="Unassembled WGS sequence"/>
</dbReference>
<gene>
    <name evidence="3" type="ORF">JO380_002718</name>
</gene>
<feature type="transmembrane region" description="Helical" evidence="2">
    <location>
        <begin position="340"/>
        <end position="362"/>
    </location>
</feature>
<protein>
    <recommendedName>
        <fullName evidence="5">Integral membrane protein</fullName>
    </recommendedName>
</protein>
<dbReference type="InterPro" id="IPR045931">
    <property type="entry name" value="DUF6350"/>
</dbReference>
<dbReference type="RefSeq" id="WP_174524286.1">
    <property type="nucleotide sequence ID" value="NZ_CP194061.1"/>
</dbReference>
<keyword evidence="2" id="KW-1133">Transmembrane helix</keyword>
<feature type="transmembrane region" description="Helical" evidence="2">
    <location>
        <begin position="37"/>
        <end position="64"/>
    </location>
</feature>
<dbReference type="Pfam" id="PF19877">
    <property type="entry name" value="DUF6350"/>
    <property type="match status" value="1"/>
</dbReference>
<keyword evidence="2" id="KW-0812">Transmembrane</keyword>
<feature type="region of interest" description="Disordered" evidence="1">
    <location>
        <begin position="409"/>
        <end position="439"/>
    </location>
</feature>
<feature type="transmembrane region" description="Helical" evidence="2">
    <location>
        <begin position="100"/>
        <end position="120"/>
    </location>
</feature>
<evidence type="ECO:0000256" key="2">
    <source>
        <dbReference type="SAM" id="Phobius"/>
    </source>
</evidence>
<name>A0ABU0GP42_9CELL</name>
<comment type="caution">
    <text evidence="3">The sequence shown here is derived from an EMBL/GenBank/DDBJ whole genome shotgun (WGS) entry which is preliminary data.</text>
</comment>
<evidence type="ECO:0000313" key="4">
    <source>
        <dbReference type="Proteomes" id="UP001240250"/>
    </source>
</evidence>
<sequence length="439" mass="42838">MPTSTGPVPTTGRVRRVLQDDPRPSFFTSAIDGAPRWAVGALTALQGAALSLLAVTLPAVAVFVATSADPANADVAWTRAVVVAANLWLLAHGVPATLGGAVVSVVPLGLTALAVFTCYASARRSGQATRGAALAGVAAYTLLAVLVAVVTGAGGTGVLRALLGGVLVGGLGLGAGLLRRPEAPPWARLVAPVRDRLPGGVAVGLRAGLLATAGLVLLASVVCVVWVVAGHAAVAQVVAGLSLDAVGGVVLAVGELAFLPNLVVWALAWVVGPGFAVGAGTRFAPAEVVAGPLPAVPLLGALPDAGGGPLLAAPALVLAVGLLAGLVLRRWSTPVRPRDVVVALAVLAVTVGSLVALLVAAASGAAGPGRMAHVGAHVGLVALLAAAGTGVAAACTSVPFDPEVRAAVRRGRERRRAAAAAPAPRAGDDATPTGPDATG</sequence>
<feature type="transmembrane region" description="Helical" evidence="2">
    <location>
        <begin position="305"/>
        <end position="328"/>
    </location>
</feature>
<evidence type="ECO:0008006" key="5">
    <source>
        <dbReference type="Google" id="ProtNLM"/>
    </source>
</evidence>
<reference evidence="3 4" key="1">
    <citation type="submission" date="2023-07" db="EMBL/GenBank/DDBJ databases">
        <title>Sequencing the genomes of 1000 actinobacteria strains.</title>
        <authorList>
            <person name="Klenk H.-P."/>
        </authorList>
    </citation>
    <scope>NUCLEOTIDE SEQUENCE [LARGE SCALE GENOMIC DNA]</scope>
    <source>
        <strain evidence="3 4">DSM 14785</strain>
    </source>
</reference>
<feature type="transmembrane region" description="Helical" evidence="2">
    <location>
        <begin position="233"/>
        <end position="253"/>
    </location>
</feature>